<dbReference type="Proteomes" id="UP001055105">
    <property type="component" value="Unassembled WGS sequence"/>
</dbReference>
<organism evidence="1 2">
    <name type="scientific">Alistipes finegoldii</name>
    <dbReference type="NCBI Taxonomy" id="214856"/>
    <lineage>
        <taxon>Bacteria</taxon>
        <taxon>Pseudomonadati</taxon>
        <taxon>Bacteroidota</taxon>
        <taxon>Bacteroidia</taxon>
        <taxon>Bacteroidales</taxon>
        <taxon>Rikenellaceae</taxon>
        <taxon>Alistipes</taxon>
    </lineage>
</organism>
<evidence type="ECO:0000313" key="2">
    <source>
        <dbReference type="Proteomes" id="UP001055105"/>
    </source>
</evidence>
<name>A0AA37KPS4_9BACT</name>
<dbReference type="AlphaFoldDB" id="A0AA37KPS4"/>
<accession>A0AA37KPS4</accession>
<comment type="caution">
    <text evidence="1">The sequence shown here is derived from an EMBL/GenBank/DDBJ whole genome shotgun (WGS) entry which is preliminary data.</text>
</comment>
<evidence type="ECO:0000313" key="1">
    <source>
        <dbReference type="EMBL" id="GKI19535.1"/>
    </source>
</evidence>
<dbReference type="EMBL" id="BQOL01000002">
    <property type="protein sequence ID" value="GKI19535.1"/>
    <property type="molecule type" value="Genomic_DNA"/>
</dbReference>
<reference evidence="1" key="1">
    <citation type="submission" date="2022-01" db="EMBL/GenBank/DDBJ databases">
        <title>Novel bile acid biosynthetic pathways are enriched in the microbiome of centenarians.</title>
        <authorList>
            <person name="Sato Y."/>
            <person name="Atarashi K."/>
            <person name="Plichta R.D."/>
            <person name="Arai Y."/>
            <person name="Sasajima S."/>
            <person name="Kearney M.S."/>
            <person name="Suda W."/>
            <person name="Takeshita K."/>
            <person name="Sasaki T."/>
            <person name="Okamoto S."/>
            <person name="Skelly N.A."/>
            <person name="Okamura Y."/>
            <person name="Vlamakis H."/>
            <person name="Li Y."/>
            <person name="Tanoue T."/>
            <person name="Takei H."/>
            <person name="Nittono H."/>
            <person name="Narushima S."/>
            <person name="Irie J."/>
            <person name="Itoh H."/>
            <person name="Moriya K."/>
            <person name="Sugiura Y."/>
            <person name="Suematsu M."/>
            <person name="Moritoki N."/>
            <person name="Shibata S."/>
            <person name="Littman R.D."/>
            <person name="Fischbach A.M."/>
            <person name="Uwamino Y."/>
            <person name="Inoue T."/>
            <person name="Honda A."/>
            <person name="Hattori M."/>
            <person name="Murai T."/>
            <person name="Xavier J.R."/>
            <person name="Hirose N."/>
            <person name="Honda K."/>
        </authorList>
    </citation>
    <scope>NUCLEOTIDE SEQUENCE</scope>
    <source>
        <strain evidence="1">CE91-St16</strain>
    </source>
</reference>
<proteinExistence type="predicted"/>
<protein>
    <submittedName>
        <fullName evidence="1">Uncharacterized protein</fullName>
    </submittedName>
</protein>
<sequence>MTVKGEYIRRTLLDESNRWLKNQNTVLATKLCTRTGRLVNERSMSVSEQGEMSATMTYQHTIEERFLDMRVLRYGSKLVRRARKIHTRFAYGHYESIASRLMYGLTDDVVAEIKQQLTD</sequence>
<gene>
    <name evidence="1" type="ORF">CE91St16_24430</name>
</gene>
<dbReference type="RefSeq" id="WP_018696651.1">
    <property type="nucleotide sequence ID" value="NZ_AP025581.1"/>
</dbReference>